<feature type="region of interest" description="Disordered" evidence="1">
    <location>
        <begin position="1"/>
        <end position="67"/>
    </location>
</feature>
<dbReference type="EMBL" id="BAAAPW010000001">
    <property type="protein sequence ID" value="GAA2023923.1"/>
    <property type="molecule type" value="Genomic_DNA"/>
</dbReference>
<sequence>MVGNDIDPAITGESPEERGTGAQASGPSVEPDGTSPSQLKNERLRHRRGKRGGTAEGFDEPAVLVDR</sequence>
<gene>
    <name evidence="2" type="ORF">GCM10009819_03440</name>
</gene>
<evidence type="ECO:0000313" key="3">
    <source>
        <dbReference type="Proteomes" id="UP001501196"/>
    </source>
</evidence>
<protein>
    <submittedName>
        <fullName evidence="2">Uncharacterized protein</fullName>
    </submittedName>
</protein>
<name>A0ABP5FDD0_9MICO</name>
<evidence type="ECO:0000313" key="2">
    <source>
        <dbReference type="EMBL" id="GAA2023923.1"/>
    </source>
</evidence>
<dbReference type="Proteomes" id="UP001501196">
    <property type="component" value="Unassembled WGS sequence"/>
</dbReference>
<reference evidence="3" key="1">
    <citation type="journal article" date="2019" name="Int. J. Syst. Evol. Microbiol.">
        <title>The Global Catalogue of Microorganisms (GCM) 10K type strain sequencing project: providing services to taxonomists for standard genome sequencing and annotation.</title>
        <authorList>
            <consortium name="The Broad Institute Genomics Platform"/>
            <consortium name="The Broad Institute Genome Sequencing Center for Infectious Disease"/>
            <person name="Wu L."/>
            <person name="Ma J."/>
        </authorList>
    </citation>
    <scope>NUCLEOTIDE SEQUENCE [LARGE SCALE GENOMIC DNA]</scope>
    <source>
        <strain evidence="3">JCM 15672</strain>
    </source>
</reference>
<proteinExistence type="predicted"/>
<keyword evidence="3" id="KW-1185">Reference proteome</keyword>
<evidence type="ECO:0000256" key="1">
    <source>
        <dbReference type="SAM" id="MobiDB-lite"/>
    </source>
</evidence>
<comment type="caution">
    <text evidence="2">The sequence shown here is derived from an EMBL/GenBank/DDBJ whole genome shotgun (WGS) entry which is preliminary data.</text>
</comment>
<accession>A0ABP5FDD0</accession>
<organism evidence="2 3">
    <name type="scientific">Agromyces tropicus</name>
    <dbReference type="NCBI Taxonomy" id="555371"/>
    <lineage>
        <taxon>Bacteria</taxon>
        <taxon>Bacillati</taxon>
        <taxon>Actinomycetota</taxon>
        <taxon>Actinomycetes</taxon>
        <taxon>Micrococcales</taxon>
        <taxon>Microbacteriaceae</taxon>
        <taxon>Agromyces</taxon>
    </lineage>
</organism>